<protein>
    <submittedName>
        <fullName evidence="1">Uncharacterized conserved protein YbjT, contains NAD(P)-binding and DUF2867 domains</fullName>
    </submittedName>
</protein>
<gene>
    <name evidence="1" type="ORF">GA0070614_0996</name>
</gene>
<dbReference type="Gene3D" id="3.90.25.10">
    <property type="entry name" value="UDP-galactose 4-epimerase, domain 1"/>
    <property type="match status" value="1"/>
</dbReference>
<keyword evidence="2" id="KW-1185">Reference proteome</keyword>
<name>A0A1C5H9F2_9ACTN</name>
<organism evidence="1 2">
    <name type="scientific">Micromonospora coxensis</name>
    <dbReference type="NCBI Taxonomy" id="356852"/>
    <lineage>
        <taxon>Bacteria</taxon>
        <taxon>Bacillati</taxon>
        <taxon>Actinomycetota</taxon>
        <taxon>Actinomycetes</taxon>
        <taxon>Micromonosporales</taxon>
        <taxon>Micromonosporaceae</taxon>
        <taxon>Micromonospora</taxon>
    </lineage>
</organism>
<dbReference type="PANTHER" id="PTHR43162:SF1">
    <property type="entry name" value="PRESTALK A DIFFERENTIATION PROTEIN A"/>
    <property type="match status" value="1"/>
</dbReference>
<dbReference type="AlphaFoldDB" id="A0A1C5H9F2"/>
<evidence type="ECO:0000313" key="1">
    <source>
        <dbReference type="EMBL" id="SCG42634.1"/>
    </source>
</evidence>
<dbReference type="PANTHER" id="PTHR43162">
    <property type="match status" value="1"/>
</dbReference>
<dbReference type="EMBL" id="LT607753">
    <property type="protein sequence ID" value="SCG42634.1"/>
    <property type="molecule type" value="Genomic_DNA"/>
</dbReference>
<sequence length="273" mass="28268">MAAHLTTLVLGGTGKTGRRVAARLAARGVPHRIGSRAGTPPFDWTDPDTWQPVLRGVGAVYLAYQPDLAVPGAVETVGGLARLAADEGVRRLVLLSGRGEPEAARAERAVAASGVPTTVLRASWFAQNFSEGHLVEPVRAGVLALPVGAVPEPFVDADDIAEAAVAALTTDVHAGATYELTGPRLLTFAEAVAEIATAAGRPVRLVPVAVEAYAADLAAAGVPAEVVALLTYLFSDLLDGRNAHLADGVERILGRPPRDFRAYAAQAAGVWRA</sequence>
<dbReference type="OrthoDB" id="3510772at2"/>
<dbReference type="RefSeq" id="WP_088974842.1">
    <property type="nucleotide sequence ID" value="NZ_LT607753.1"/>
</dbReference>
<dbReference type="SUPFAM" id="SSF51735">
    <property type="entry name" value="NAD(P)-binding Rossmann-fold domains"/>
    <property type="match status" value="1"/>
</dbReference>
<dbReference type="Proteomes" id="UP000198215">
    <property type="component" value="Chromosome I"/>
</dbReference>
<reference evidence="2" key="1">
    <citation type="submission" date="2016-06" db="EMBL/GenBank/DDBJ databases">
        <authorList>
            <person name="Varghese N."/>
            <person name="Submissions Spin"/>
        </authorList>
    </citation>
    <scope>NUCLEOTIDE SEQUENCE [LARGE SCALE GENOMIC DNA]</scope>
    <source>
        <strain evidence="2">DSM 45161</strain>
    </source>
</reference>
<accession>A0A1C5H9F2</accession>
<proteinExistence type="predicted"/>
<evidence type="ECO:0000313" key="2">
    <source>
        <dbReference type="Proteomes" id="UP000198215"/>
    </source>
</evidence>
<dbReference type="InterPro" id="IPR051604">
    <property type="entry name" value="Ergot_Alk_Oxidoreductase"/>
</dbReference>
<dbReference type="InterPro" id="IPR036291">
    <property type="entry name" value="NAD(P)-bd_dom_sf"/>
</dbReference>
<dbReference type="Gene3D" id="3.40.50.720">
    <property type="entry name" value="NAD(P)-binding Rossmann-like Domain"/>
    <property type="match status" value="1"/>
</dbReference>